<organism evidence="2 3">
    <name type="scientific">Botryobasidium botryosum (strain FD-172 SS1)</name>
    <dbReference type="NCBI Taxonomy" id="930990"/>
    <lineage>
        <taxon>Eukaryota</taxon>
        <taxon>Fungi</taxon>
        <taxon>Dikarya</taxon>
        <taxon>Basidiomycota</taxon>
        <taxon>Agaricomycotina</taxon>
        <taxon>Agaricomycetes</taxon>
        <taxon>Cantharellales</taxon>
        <taxon>Botryobasidiaceae</taxon>
        <taxon>Botryobasidium</taxon>
    </lineage>
</organism>
<dbReference type="EMBL" id="KL198037">
    <property type="protein sequence ID" value="KDQ14579.1"/>
    <property type="molecule type" value="Genomic_DNA"/>
</dbReference>
<gene>
    <name evidence="2" type="ORF">BOTBODRAFT_187900</name>
</gene>
<sequence length="283" mass="30713">MSYPRYNPYARPSRHTSKPHTRTPRLPPSGSQSIPHPQSSPAQYHLPSVQMVLGQLPVKTCAKAARGSDRKVAVATRQSGKAHHLFIDGTTLEQGAYYHHHRTAPASGGSHPGPSSAHASPGHSMLDPRRLFPGLSARQSGGEKVLLTVDVGSPLVASARDFGFEVQELQVPAYNSAGSSRPLGDDHALALHILRVAGAYARARWVHLKPPPPVITIVAGSGTYPGLSRVELQRTVRDVLGFGLHVRLFTWKDFPLLPVGVDYDGLQTFYLDNLPPFCFQIPV</sequence>
<feature type="compositionally biased region" description="Basic residues" evidence="1">
    <location>
        <begin position="12"/>
        <end position="23"/>
    </location>
</feature>
<name>A0A067MGC6_BOTB1</name>
<evidence type="ECO:0000313" key="2">
    <source>
        <dbReference type="EMBL" id="KDQ14579.1"/>
    </source>
</evidence>
<protein>
    <submittedName>
        <fullName evidence="2">Uncharacterized protein</fullName>
    </submittedName>
</protein>
<reference evidence="3" key="1">
    <citation type="journal article" date="2014" name="Proc. Natl. Acad. Sci. U.S.A.">
        <title>Extensive sampling of basidiomycete genomes demonstrates inadequacy of the white-rot/brown-rot paradigm for wood decay fungi.</title>
        <authorList>
            <person name="Riley R."/>
            <person name="Salamov A.A."/>
            <person name="Brown D.W."/>
            <person name="Nagy L.G."/>
            <person name="Floudas D."/>
            <person name="Held B.W."/>
            <person name="Levasseur A."/>
            <person name="Lombard V."/>
            <person name="Morin E."/>
            <person name="Otillar R."/>
            <person name="Lindquist E.A."/>
            <person name="Sun H."/>
            <person name="LaButti K.M."/>
            <person name="Schmutz J."/>
            <person name="Jabbour D."/>
            <person name="Luo H."/>
            <person name="Baker S.E."/>
            <person name="Pisabarro A.G."/>
            <person name="Walton J.D."/>
            <person name="Blanchette R.A."/>
            <person name="Henrissat B."/>
            <person name="Martin F."/>
            <person name="Cullen D."/>
            <person name="Hibbett D.S."/>
            <person name="Grigoriev I.V."/>
        </authorList>
    </citation>
    <scope>NUCLEOTIDE SEQUENCE [LARGE SCALE GENOMIC DNA]</scope>
    <source>
        <strain evidence="3">FD-172 SS1</strain>
    </source>
</reference>
<dbReference type="Proteomes" id="UP000027195">
    <property type="component" value="Unassembled WGS sequence"/>
</dbReference>
<feature type="region of interest" description="Disordered" evidence="1">
    <location>
        <begin position="102"/>
        <end position="134"/>
    </location>
</feature>
<proteinExistence type="predicted"/>
<keyword evidence="3" id="KW-1185">Reference proteome</keyword>
<accession>A0A067MGC6</accession>
<dbReference type="AlphaFoldDB" id="A0A067MGC6"/>
<evidence type="ECO:0000313" key="3">
    <source>
        <dbReference type="Proteomes" id="UP000027195"/>
    </source>
</evidence>
<feature type="region of interest" description="Disordered" evidence="1">
    <location>
        <begin position="1"/>
        <end position="43"/>
    </location>
</feature>
<evidence type="ECO:0000256" key="1">
    <source>
        <dbReference type="SAM" id="MobiDB-lite"/>
    </source>
</evidence>
<feature type="compositionally biased region" description="Low complexity" evidence="1">
    <location>
        <begin position="104"/>
        <end position="124"/>
    </location>
</feature>
<dbReference type="InParanoid" id="A0A067MGC6"/>
<dbReference type="HOGENOM" id="CLU_983501_0_0_1"/>
<feature type="compositionally biased region" description="Polar residues" evidence="1">
    <location>
        <begin position="29"/>
        <end position="42"/>
    </location>
</feature>